<feature type="signal peptide" evidence="2">
    <location>
        <begin position="1"/>
        <end position="16"/>
    </location>
</feature>
<dbReference type="AlphaFoldDB" id="A0A9W4XQ49"/>
<dbReference type="SUPFAM" id="SSF50685">
    <property type="entry name" value="Barwin-like endoglucanases"/>
    <property type="match status" value="1"/>
</dbReference>
<organism evidence="3 4">
    <name type="scientific">Periconia digitata</name>
    <dbReference type="NCBI Taxonomy" id="1303443"/>
    <lineage>
        <taxon>Eukaryota</taxon>
        <taxon>Fungi</taxon>
        <taxon>Dikarya</taxon>
        <taxon>Ascomycota</taxon>
        <taxon>Pezizomycotina</taxon>
        <taxon>Dothideomycetes</taxon>
        <taxon>Pleosporomycetidae</taxon>
        <taxon>Pleosporales</taxon>
        <taxon>Massarineae</taxon>
        <taxon>Periconiaceae</taxon>
        <taxon>Periconia</taxon>
    </lineage>
</organism>
<dbReference type="Gene3D" id="2.40.40.10">
    <property type="entry name" value="RlpA-like domain"/>
    <property type="match status" value="1"/>
</dbReference>
<dbReference type="InterPro" id="IPR049818">
    <property type="entry name" value="Expansin_EXLX1-like"/>
</dbReference>
<dbReference type="OrthoDB" id="406505at2759"/>
<dbReference type="Proteomes" id="UP001152607">
    <property type="component" value="Unassembled WGS sequence"/>
</dbReference>
<dbReference type="Gene3D" id="2.60.40.760">
    <property type="entry name" value="Expansin, cellulose-binding-like domain"/>
    <property type="match status" value="1"/>
</dbReference>
<keyword evidence="4" id="KW-1185">Reference proteome</keyword>
<dbReference type="InterPro" id="IPR036749">
    <property type="entry name" value="Expansin_CBD_sf"/>
</dbReference>
<dbReference type="EMBL" id="CAOQHR010000004">
    <property type="protein sequence ID" value="CAI6333321.1"/>
    <property type="molecule type" value="Genomic_DNA"/>
</dbReference>
<accession>A0A9W4XQ49</accession>
<gene>
    <name evidence="3" type="ORF">PDIGIT_LOCUS6359</name>
</gene>
<protein>
    <recommendedName>
        <fullName evidence="5">Expansin-like EG45 domain-containing protein</fullName>
    </recommendedName>
</protein>
<dbReference type="NCBIfam" id="NF041144">
    <property type="entry name" value="expansin_EXLX1"/>
    <property type="match status" value="1"/>
</dbReference>
<dbReference type="PANTHER" id="PTHR31836:SF21">
    <property type="entry name" value="EXPANSIN-LIKE PROTEIN 7"/>
    <property type="match status" value="1"/>
</dbReference>
<evidence type="ECO:0000256" key="1">
    <source>
        <dbReference type="ARBA" id="ARBA00022729"/>
    </source>
</evidence>
<feature type="chain" id="PRO_5040955127" description="Expansin-like EG45 domain-containing protein" evidence="2">
    <location>
        <begin position="17"/>
        <end position="362"/>
    </location>
</feature>
<dbReference type="InterPro" id="IPR051477">
    <property type="entry name" value="Expansin_CellWall"/>
</dbReference>
<name>A0A9W4XQ49_9PLEO</name>
<evidence type="ECO:0000313" key="3">
    <source>
        <dbReference type="EMBL" id="CAI6333321.1"/>
    </source>
</evidence>
<evidence type="ECO:0008006" key="5">
    <source>
        <dbReference type="Google" id="ProtNLM"/>
    </source>
</evidence>
<evidence type="ECO:0000313" key="4">
    <source>
        <dbReference type="Proteomes" id="UP001152607"/>
    </source>
</evidence>
<evidence type="ECO:0000256" key="2">
    <source>
        <dbReference type="SAM" id="SignalP"/>
    </source>
</evidence>
<dbReference type="CDD" id="cd22271">
    <property type="entry name" value="DPBB_EXP_N-like"/>
    <property type="match status" value="1"/>
</dbReference>
<dbReference type="PANTHER" id="PTHR31836">
    <property type="match status" value="1"/>
</dbReference>
<sequence>MKSFVAILPFVGFALAQDQCGPLRTVTETQIDRVTVTIPAPSSSATDVAEAKISHRPHRPNFPPQPYGNGTFANSTRFPTYTPIQPTTLATKVSALPTEALSSALSSLSSASLKSKSTRTVVVSPVPVTAISSTESVAPSSAPAAAPAPSAAPVEAVKEETSAAAVKGKATFYGGNVSGGHCSFTGYTLPSNLFGTAFGGNWDASQCGSCVAVTGPNGKTIKAMVVDQCPECDVTHLDLFETGFEQIGSKSAGIIDISYTQVPCDITSPIVLKNKEGTSPYFFSMQVVNSNVAISKLEVSTDGGASWKATTRQPYNFFEISGGSGKDTVDVRVTSVGGNTVITKDVSVASGSTKTAERNFSA</sequence>
<dbReference type="InterPro" id="IPR036908">
    <property type="entry name" value="RlpA-like_sf"/>
</dbReference>
<keyword evidence="1 2" id="KW-0732">Signal</keyword>
<dbReference type="SUPFAM" id="SSF49590">
    <property type="entry name" value="PHL pollen allergen"/>
    <property type="match status" value="1"/>
</dbReference>
<comment type="caution">
    <text evidence="3">The sequence shown here is derived from an EMBL/GenBank/DDBJ whole genome shotgun (WGS) entry which is preliminary data.</text>
</comment>
<proteinExistence type="predicted"/>
<reference evidence="3" key="1">
    <citation type="submission" date="2023-01" db="EMBL/GenBank/DDBJ databases">
        <authorList>
            <person name="Van Ghelder C."/>
            <person name="Rancurel C."/>
        </authorList>
    </citation>
    <scope>NUCLEOTIDE SEQUENCE</scope>
    <source>
        <strain evidence="3">CNCM I-4278</strain>
    </source>
</reference>